<evidence type="ECO:0000256" key="3">
    <source>
        <dbReference type="ARBA" id="ARBA00023125"/>
    </source>
</evidence>
<dbReference type="SUPFAM" id="SSF57701">
    <property type="entry name" value="Zn2/Cys6 DNA-binding domain"/>
    <property type="match status" value="1"/>
</dbReference>
<dbReference type="GO" id="GO:0005634">
    <property type="term" value="C:nucleus"/>
    <property type="evidence" value="ECO:0007669"/>
    <property type="project" value="UniProtKB-SubCell"/>
</dbReference>
<dbReference type="STRING" id="1388766.A0A017S4D4"/>
<evidence type="ECO:0000256" key="5">
    <source>
        <dbReference type="ARBA" id="ARBA00023242"/>
    </source>
</evidence>
<evidence type="ECO:0000256" key="4">
    <source>
        <dbReference type="ARBA" id="ARBA00023163"/>
    </source>
</evidence>
<dbReference type="InterPro" id="IPR050613">
    <property type="entry name" value="Sec_Metabolite_Reg"/>
</dbReference>
<dbReference type="PANTHER" id="PTHR31001">
    <property type="entry name" value="UNCHARACTERIZED TRANSCRIPTIONAL REGULATORY PROTEIN"/>
    <property type="match status" value="1"/>
</dbReference>
<dbReference type="PROSITE" id="PS00463">
    <property type="entry name" value="ZN2_CY6_FUNGAL_1"/>
    <property type="match status" value="1"/>
</dbReference>
<dbReference type="OrthoDB" id="3014581at2759"/>
<keyword evidence="5" id="KW-0539">Nucleus</keyword>
<dbReference type="Proteomes" id="UP000019804">
    <property type="component" value="Unassembled WGS sequence"/>
</dbReference>
<evidence type="ECO:0000313" key="8">
    <source>
        <dbReference type="EMBL" id="EYE91893.1"/>
    </source>
</evidence>
<feature type="compositionally biased region" description="Polar residues" evidence="6">
    <location>
        <begin position="54"/>
        <end position="63"/>
    </location>
</feature>
<dbReference type="InterPro" id="IPR036864">
    <property type="entry name" value="Zn2-C6_fun-type_DNA-bd_sf"/>
</dbReference>
<organism evidence="8 9">
    <name type="scientific">Aspergillus ruber (strain CBS 135680)</name>
    <dbReference type="NCBI Taxonomy" id="1388766"/>
    <lineage>
        <taxon>Eukaryota</taxon>
        <taxon>Fungi</taxon>
        <taxon>Dikarya</taxon>
        <taxon>Ascomycota</taxon>
        <taxon>Pezizomycotina</taxon>
        <taxon>Eurotiomycetes</taxon>
        <taxon>Eurotiomycetidae</taxon>
        <taxon>Eurotiales</taxon>
        <taxon>Aspergillaceae</taxon>
        <taxon>Aspergillus</taxon>
        <taxon>Aspergillus subgen. Aspergillus</taxon>
    </lineage>
</organism>
<dbReference type="InterPro" id="IPR001138">
    <property type="entry name" value="Zn2Cys6_DnaBD"/>
</dbReference>
<sequence length="691" mass="77937">MKRKPSEQEGTPSKRAPRQDPVSCELCRRKKLKCNRQQPCSSCVTRQLPCSYGASVSSSNISHDQPADSTRDTKAISDESRVPTANIVVARSDGQISRDRNESVMTADWLEKIVLGDRVPTGMRATRRGLNEPSKADVKSPGQAVAGNPLSISWTASSENPATVQLPSFLPKKAEAMTLFQYYNKYIDYLYHIILPDRVKEQIDAIYQAIKDQEQLNLNHLALLFSIIASSLFLQLSIESSVHAEACSREYIFLTGAALMQSNYSAYPTIEGLQAMLIVAHNLSNTNCHPSVRAVFVHGAIVSQAKSLMLHCIDSPQFEKKADADMMEVELKRRLWWDLASYDWLLGFLSGPQENTYLIHPDHMNVQRLANIDDTIPDSKEEHSLPTSTPTKMSYSLERLKLAEVCREIVDAIAYENLRGREVSYDKILELDRKLRQAYDFPAFFRLDSVSRHQYASLYHHRPAIAWQRCLLHQAYHSRLCRLHRQYLIRGARDPTYSYSHVVCLQSARKVLEIKRIMDDDEPTFMPPSSVVWSVMHHVFMAAVILLMDVCFNWDDILADKRKEEVLDACRMLSKAQQSSSTVREGINAMMEVLQKHWKVSSSKQSAVASSPVINSMEMGNLARDLSPTTESQTADLKPSLTDLPSSAMDGTGETLEDIWTEMLDSSGNLSFDTPDWTGLLTELTNATVSY</sequence>
<accession>A0A017S4D4</accession>
<dbReference type="Pfam" id="PF00172">
    <property type="entry name" value="Zn_clus"/>
    <property type="match status" value="1"/>
</dbReference>
<dbReference type="Gene3D" id="4.10.240.10">
    <property type="entry name" value="Zn(2)-C6 fungal-type DNA-binding domain"/>
    <property type="match status" value="1"/>
</dbReference>
<evidence type="ECO:0000259" key="7">
    <source>
        <dbReference type="PROSITE" id="PS50048"/>
    </source>
</evidence>
<keyword evidence="3" id="KW-0238">DNA-binding</keyword>
<feature type="region of interest" description="Disordered" evidence="6">
    <location>
        <begin position="1"/>
        <end position="22"/>
    </location>
</feature>
<dbReference type="AlphaFoldDB" id="A0A017S4D4"/>
<dbReference type="CDD" id="cd12148">
    <property type="entry name" value="fungal_TF_MHR"/>
    <property type="match status" value="1"/>
</dbReference>
<reference evidence="9" key="1">
    <citation type="journal article" date="2014" name="Nat. Commun.">
        <title>Genomic adaptations of the halophilic Dead Sea filamentous fungus Eurotium rubrum.</title>
        <authorList>
            <person name="Kis-Papo T."/>
            <person name="Weig A.R."/>
            <person name="Riley R."/>
            <person name="Persoh D."/>
            <person name="Salamov A."/>
            <person name="Sun H."/>
            <person name="Lipzen A."/>
            <person name="Wasser S.P."/>
            <person name="Rambold G."/>
            <person name="Grigoriev I.V."/>
            <person name="Nevo E."/>
        </authorList>
    </citation>
    <scope>NUCLEOTIDE SEQUENCE [LARGE SCALE GENOMIC DNA]</scope>
    <source>
        <strain evidence="9">CBS 135680</strain>
    </source>
</reference>
<keyword evidence="4" id="KW-0804">Transcription</keyword>
<evidence type="ECO:0000256" key="6">
    <source>
        <dbReference type="SAM" id="MobiDB-lite"/>
    </source>
</evidence>
<comment type="subcellular location">
    <subcellularLocation>
        <location evidence="1">Nucleus</location>
    </subcellularLocation>
</comment>
<keyword evidence="2" id="KW-0805">Transcription regulation</keyword>
<protein>
    <submittedName>
        <fullName evidence="8">C6 zinc finger domain protein</fullName>
    </submittedName>
</protein>
<proteinExistence type="predicted"/>
<feature type="region of interest" description="Disordered" evidence="6">
    <location>
        <begin position="625"/>
        <end position="649"/>
    </location>
</feature>
<feature type="domain" description="Zn(2)-C6 fungal-type" evidence="7">
    <location>
        <begin position="23"/>
        <end position="52"/>
    </location>
</feature>
<dbReference type="PANTHER" id="PTHR31001:SF90">
    <property type="entry name" value="CENTROMERE DNA-BINDING PROTEIN COMPLEX CBF3 SUBUNIT B"/>
    <property type="match status" value="1"/>
</dbReference>
<name>A0A017S4D4_ASPRC</name>
<dbReference type="GO" id="GO:0000981">
    <property type="term" value="F:DNA-binding transcription factor activity, RNA polymerase II-specific"/>
    <property type="evidence" value="ECO:0007669"/>
    <property type="project" value="InterPro"/>
</dbReference>
<dbReference type="RefSeq" id="XP_040635583.1">
    <property type="nucleotide sequence ID" value="XM_040780395.1"/>
</dbReference>
<feature type="compositionally biased region" description="Basic and acidic residues" evidence="6">
    <location>
        <begin position="65"/>
        <end position="77"/>
    </location>
</feature>
<feature type="region of interest" description="Disordered" evidence="6">
    <location>
        <begin position="124"/>
        <end position="144"/>
    </location>
</feature>
<gene>
    <name evidence="8" type="ORF">EURHEDRAFT_405566</name>
</gene>
<dbReference type="EMBL" id="KK088440">
    <property type="protein sequence ID" value="EYE91893.1"/>
    <property type="molecule type" value="Genomic_DNA"/>
</dbReference>
<dbReference type="GeneID" id="63695519"/>
<dbReference type="GO" id="GO:0008270">
    <property type="term" value="F:zinc ion binding"/>
    <property type="evidence" value="ECO:0007669"/>
    <property type="project" value="InterPro"/>
</dbReference>
<feature type="region of interest" description="Disordered" evidence="6">
    <location>
        <begin position="54"/>
        <end position="77"/>
    </location>
</feature>
<dbReference type="HOGENOM" id="CLU_013260_0_0_1"/>
<keyword evidence="9" id="KW-1185">Reference proteome</keyword>
<evidence type="ECO:0000256" key="1">
    <source>
        <dbReference type="ARBA" id="ARBA00004123"/>
    </source>
</evidence>
<dbReference type="CDD" id="cd00067">
    <property type="entry name" value="GAL4"/>
    <property type="match status" value="1"/>
</dbReference>
<dbReference type="PROSITE" id="PS50048">
    <property type="entry name" value="ZN2_CY6_FUNGAL_2"/>
    <property type="match status" value="1"/>
</dbReference>
<evidence type="ECO:0000256" key="2">
    <source>
        <dbReference type="ARBA" id="ARBA00023015"/>
    </source>
</evidence>
<evidence type="ECO:0000313" key="9">
    <source>
        <dbReference type="Proteomes" id="UP000019804"/>
    </source>
</evidence>
<dbReference type="SMART" id="SM00066">
    <property type="entry name" value="GAL4"/>
    <property type="match status" value="1"/>
</dbReference>
<dbReference type="GO" id="GO:0003677">
    <property type="term" value="F:DNA binding"/>
    <property type="evidence" value="ECO:0007669"/>
    <property type="project" value="UniProtKB-KW"/>
</dbReference>